<dbReference type="GeneID" id="26740358"/>
<dbReference type="Proteomes" id="UP000062768">
    <property type="component" value="Chromosome I"/>
</dbReference>
<dbReference type="Pfam" id="PF09414">
    <property type="entry name" value="RNA_ligase"/>
    <property type="match status" value="1"/>
</dbReference>
<organism evidence="3 5">
    <name type="scientific">Methanobacterium formicicum</name>
    <dbReference type="NCBI Taxonomy" id="2162"/>
    <lineage>
        <taxon>Archaea</taxon>
        <taxon>Methanobacteriati</taxon>
        <taxon>Methanobacteriota</taxon>
        <taxon>Methanomada group</taxon>
        <taxon>Methanobacteria</taxon>
        <taxon>Methanobacteriales</taxon>
        <taxon>Methanobacteriaceae</taxon>
        <taxon>Methanobacterium</taxon>
    </lineage>
</organism>
<dbReference type="PRINTS" id="PR01048">
    <property type="entry name" value="Y414FAMILY"/>
</dbReference>
<dbReference type="InterPro" id="IPR021122">
    <property type="entry name" value="RNA_ligase_dom_REL/Rnl2"/>
</dbReference>
<dbReference type="Proteomes" id="UP000029661">
    <property type="component" value="Chromosome"/>
</dbReference>
<keyword evidence="3" id="KW-0436">Ligase</keyword>
<reference evidence="4" key="2">
    <citation type="submission" date="2014-09" db="EMBL/GenBank/DDBJ databases">
        <authorList>
            <person name="Bishop-Lilly K.A."/>
            <person name="Broomall S.M."/>
            <person name="Chain P.S."/>
            <person name="Chertkov O."/>
            <person name="Coyne S.R."/>
            <person name="Daligault H.E."/>
            <person name="Davenport K.W."/>
            <person name="Erkkila T."/>
            <person name="Frey K.G."/>
            <person name="Gibbons H.S."/>
            <person name="Gu W."/>
            <person name="Jaissle J."/>
            <person name="Johnson S.L."/>
            <person name="Koroleva G.I."/>
            <person name="Ladner J.T."/>
            <person name="Lo C.-C."/>
            <person name="Minogue T.D."/>
            <person name="Munk C."/>
            <person name="Palacios G.F."/>
            <person name="Redden C.L."/>
            <person name="Rosenzweig C.N."/>
            <person name="Scholz M.B."/>
            <person name="Teshima H."/>
            <person name="Xu Y."/>
        </authorList>
    </citation>
    <scope>NUCLEOTIDE SEQUENCE</scope>
    <source>
        <strain evidence="4">Mb9</strain>
    </source>
</reference>
<dbReference type="KEGG" id="mfc:BRM9_0271"/>
<dbReference type="Pfam" id="PF18330">
    <property type="entry name" value="Lig_C"/>
    <property type="match status" value="1"/>
</dbReference>
<dbReference type="AlphaFoldDB" id="A0A089ZE29"/>
<dbReference type="InterPro" id="IPR041596">
    <property type="entry name" value="Lig_Pab1020_C"/>
</dbReference>
<dbReference type="SUPFAM" id="SSF56091">
    <property type="entry name" value="DNA ligase/mRNA capping enzyme, catalytic domain"/>
    <property type="match status" value="1"/>
</dbReference>
<dbReference type="Gene3D" id="3.10.450.740">
    <property type="match status" value="1"/>
</dbReference>
<keyword evidence="6" id="KW-1185">Reference proteome</keyword>
<proteinExistence type="predicted"/>
<name>A0A089ZE29_METFO</name>
<dbReference type="STRING" id="2162.BRM9_0271"/>
<dbReference type="RefSeq" id="WP_048084501.1">
    <property type="nucleotide sequence ID" value="NZ_CP006933.1"/>
</dbReference>
<evidence type="ECO:0000313" key="5">
    <source>
        <dbReference type="Proteomes" id="UP000029661"/>
    </source>
</evidence>
<dbReference type="CDD" id="cd07894">
    <property type="entry name" value="Adenylation_RNA_ligase"/>
    <property type="match status" value="1"/>
</dbReference>
<dbReference type="PATRIC" id="fig|2162.10.peg.2195"/>
<dbReference type="EMBL" id="LN734822">
    <property type="protein sequence ID" value="CEL25740.1"/>
    <property type="molecule type" value="Genomic_DNA"/>
</dbReference>
<evidence type="ECO:0000313" key="6">
    <source>
        <dbReference type="Proteomes" id="UP000062768"/>
    </source>
</evidence>
<evidence type="ECO:0000313" key="3">
    <source>
        <dbReference type="EMBL" id="AIS31100.1"/>
    </source>
</evidence>
<dbReference type="Gene3D" id="3.30.470.30">
    <property type="entry name" value="DNA ligase/mRNA capping enzyme"/>
    <property type="match status" value="1"/>
</dbReference>
<sequence length="382" mass="43706">MREKNIPPLVSSGEVSQLLDIPSLKLEDAYHKGIIKKYHRYGLEAIQFRKGMGHIEAGTMVVNGDGIEVIRGFPKIRRTLMLQPALGQHFSREVAVEEKMNGYNVRIALINQEIVAFTRGGYICPYTSRKARQLLDLDDFFQDHPQKVICGEMVGTLNPYVSHYYPEVGKLGFRIFDIREKLTNTPLPLLFKRELLADYHLEPVRLLGIFPVEEAPVKIMEIVKDLGEHDREGVVMKDPHMELEPLKYTSSQAQAAELEYALTFPFDLAKAFLFSRIIREGFQSYETGESDQERRERALRMGESILYPMLETIGKVEGGEVAAEDLLIEVDSQEEAEEFIRHLRDLKVMASLVEIKDGKAVIRRIHQSTNDRVHNYLEGGLY</sequence>
<dbReference type="GO" id="GO:0016874">
    <property type="term" value="F:ligase activity"/>
    <property type="evidence" value="ECO:0007669"/>
    <property type="project" value="UniProtKB-KW"/>
</dbReference>
<dbReference type="Gene3D" id="3.30.70.2160">
    <property type="match status" value="1"/>
</dbReference>
<gene>
    <name evidence="3" type="ORF">BRM9_0271</name>
    <name evidence="4" type="ORF">MB9_2125</name>
</gene>
<dbReference type="NCBIfam" id="TIGR01209">
    <property type="entry name" value="RNA ligase"/>
    <property type="match status" value="1"/>
</dbReference>
<dbReference type="Gene3D" id="3.30.1490.70">
    <property type="match status" value="1"/>
</dbReference>
<reference evidence="3" key="1">
    <citation type="submission" date="2013-12" db="EMBL/GenBank/DDBJ databases">
        <title>The complete genome sequence of Methanobacterium sp. BRM9.</title>
        <authorList>
            <consortium name="Pastoral Greenhouse Gas Research Consortium"/>
            <person name="Kelly W.J."/>
            <person name="Leahy S.C."/>
            <person name="Perry R."/>
            <person name="Li D."/>
            <person name="Altermann E."/>
            <person name="Lambie S.C."/>
            <person name="Attwood G.T."/>
        </authorList>
    </citation>
    <scope>NUCLEOTIDE SEQUENCE [LARGE SCALE GENOMIC DNA]</scope>
    <source>
        <strain evidence="3">BRM9</strain>
    </source>
</reference>
<accession>A0A089ZE29</accession>
<protein>
    <submittedName>
        <fullName evidence="3">ATP dependent DNA ligase</fullName>
    </submittedName>
    <submittedName>
        <fullName evidence="4">Y414 protein</fullName>
    </submittedName>
</protein>
<dbReference type="OrthoDB" id="14524at2157"/>
<dbReference type="EMBL" id="CP006933">
    <property type="protein sequence ID" value="AIS31100.1"/>
    <property type="molecule type" value="Genomic_DNA"/>
</dbReference>
<evidence type="ECO:0000259" key="2">
    <source>
        <dbReference type="Pfam" id="PF18330"/>
    </source>
</evidence>
<evidence type="ECO:0000313" key="4">
    <source>
        <dbReference type="EMBL" id="CEL25740.1"/>
    </source>
</evidence>
<evidence type="ECO:0000259" key="1">
    <source>
        <dbReference type="Pfam" id="PF09414"/>
    </source>
</evidence>
<feature type="domain" description="RNA ligase" evidence="1">
    <location>
        <begin position="92"/>
        <end position="249"/>
    </location>
</feature>
<feature type="domain" description="RNA ligase Pab1020 C-terminal" evidence="2">
    <location>
        <begin position="260"/>
        <end position="380"/>
    </location>
</feature>
<dbReference type="InterPro" id="IPR001072">
    <property type="entry name" value="RNA_ligase_Pab1020"/>
</dbReference>